<dbReference type="GeneID" id="109424645"/>
<dbReference type="Proteomes" id="UP000069940">
    <property type="component" value="Unassembled WGS sequence"/>
</dbReference>
<keyword evidence="6" id="KW-1185">Reference proteome</keyword>
<dbReference type="EnsemblMetazoa" id="AALFPA23_018561.R27224">
    <property type="protein sequence ID" value="AALFPA23_018561.P27224"/>
    <property type="gene ID" value="AALFPA23_018561"/>
</dbReference>
<dbReference type="Pfam" id="PF08424">
    <property type="entry name" value="NRDE-2"/>
    <property type="match status" value="1"/>
</dbReference>
<evidence type="ECO:0000256" key="3">
    <source>
        <dbReference type="ARBA" id="ARBA00023242"/>
    </source>
</evidence>
<evidence type="ECO:0000313" key="6">
    <source>
        <dbReference type="Proteomes" id="UP000069940"/>
    </source>
</evidence>
<name>A0ABM1ZHG8_AEDAL</name>
<feature type="compositionally biased region" description="Basic residues" evidence="4">
    <location>
        <begin position="73"/>
        <end position="95"/>
    </location>
</feature>
<evidence type="ECO:0000256" key="2">
    <source>
        <dbReference type="ARBA" id="ARBA00009265"/>
    </source>
</evidence>
<dbReference type="PANTHER" id="PTHR13471:SF0">
    <property type="entry name" value="NUCLEAR EXOSOME REGULATOR NRDE2"/>
    <property type="match status" value="1"/>
</dbReference>
<protein>
    <submittedName>
        <fullName evidence="5">Uncharacterized protein</fullName>
    </submittedName>
</protein>
<organism evidence="5 6">
    <name type="scientific">Aedes albopictus</name>
    <name type="common">Asian tiger mosquito</name>
    <name type="synonym">Stegomyia albopicta</name>
    <dbReference type="NCBI Taxonomy" id="7160"/>
    <lineage>
        <taxon>Eukaryota</taxon>
        <taxon>Metazoa</taxon>
        <taxon>Ecdysozoa</taxon>
        <taxon>Arthropoda</taxon>
        <taxon>Hexapoda</taxon>
        <taxon>Insecta</taxon>
        <taxon>Pterygota</taxon>
        <taxon>Neoptera</taxon>
        <taxon>Endopterygota</taxon>
        <taxon>Diptera</taxon>
        <taxon>Nematocera</taxon>
        <taxon>Culicoidea</taxon>
        <taxon>Culicidae</taxon>
        <taxon>Culicinae</taxon>
        <taxon>Aedini</taxon>
        <taxon>Aedes</taxon>
        <taxon>Stegomyia</taxon>
    </lineage>
</organism>
<dbReference type="InterPro" id="IPR013633">
    <property type="entry name" value="NRDE-2"/>
</dbReference>
<feature type="region of interest" description="Disordered" evidence="4">
    <location>
        <begin position="37"/>
        <end position="111"/>
    </location>
</feature>
<proteinExistence type="inferred from homology"/>
<reference evidence="6" key="1">
    <citation type="journal article" date="2015" name="Proc. Natl. Acad. Sci. U.S.A.">
        <title>Genome sequence of the Asian Tiger mosquito, Aedes albopictus, reveals insights into its biology, genetics, and evolution.</title>
        <authorList>
            <person name="Chen X.G."/>
            <person name="Jiang X."/>
            <person name="Gu J."/>
            <person name="Xu M."/>
            <person name="Wu Y."/>
            <person name="Deng Y."/>
            <person name="Zhang C."/>
            <person name="Bonizzoni M."/>
            <person name="Dermauw W."/>
            <person name="Vontas J."/>
            <person name="Armbruster P."/>
            <person name="Huang X."/>
            <person name="Yang Y."/>
            <person name="Zhang H."/>
            <person name="He W."/>
            <person name="Peng H."/>
            <person name="Liu Y."/>
            <person name="Wu K."/>
            <person name="Chen J."/>
            <person name="Lirakis M."/>
            <person name="Topalis P."/>
            <person name="Van Leeuwen T."/>
            <person name="Hall A.B."/>
            <person name="Jiang X."/>
            <person name="Thorpe C."/>
            <person name="Mueller R.L."/>
            <person name="Sun C."/>
            <person name="Waterhouse R.M."/>
            <person name="Yan G."/>
            <person name="Tu Z.J."/>
            <person name="Fang X."/>
            <person name="James A.A."/>
        </authorList>
    </citation>
    <scope>NUCLEOTIDE SEQUENCE [LARGE SCALE GENOMIC DNA]</scope>
    <source>
        <strain evidence="6">Foshan</strain>
    </source>
</reference>
<comment type="subcellular location">
    <subcellularLocation>
        <location evidence="1">Nucleus</location>
    </subcellularLocation>
</comment>
<reference evidence="5" key="2">
    <citation type="submission" date="2025-05" db="UniProtKB">
        <authorList>
            <consortium name="EnsemblMetazoa"/>
        </authorList>
    </citation>
    <scope>IDENTIFICATION</scope>
    <source>
        <strain evidence="5">Foshan</strain>
    </source>
</reference>
<keyword evidence="3" id="KW-0539">Nucleus</keyword>
<feature type="compositionally biased region" description="Basic and acidic residues" evidence="4">
    <location>
        <begin position="58"/>
        <end position="72"/>
    </location>
</feature>
<evidence type="ECO:0000313" key="5">
    <source>
        <dbReference type="EnsemblMetazoa" id="AALFPA23_018561.P27224"/>
    </source>
</evidence>
<evidence type="ECO:0000256" key="1">
    <source>
        <dbReference type="ARBA" id="ARBA00004123"/>
    </source>
</evidence>
<dbReference type="RefSeq" id="XP_019541256.3">
    <property type="nucleotide sequence ID" value="XM_019685711.3"/>
</dbReference>
<sequence length="956" mass="110867">MSLFPAYSAGVTSSIVQVPAKPSDLAWLTNQSFIAIPTGGGGTSEKVDGDDDGGGASSEREEGDSSRRDRSHTAHKRKKKHHHRKKGGKRHRKRASSGSGSGSDVVAEEVSRADVKVSEHDYYTDVEALRIYLTVETLYRPACPRYKLGPYRFRQGVGHRSRGKAQRYFRHFRKWREEGDGEGKLDGTSTGDKEMELEKAAKRDSSVEKWLEYYRYKRDHPRHYDSYQNHKAELAIVERAMQRHPDDEDLLGLYLEGIVKVHPTDEVLELIQKQIKLDNTNVQLWDALIANKQSSMAQCIAPNVLKLYEKSIRALFLAKRSDEVMLKFFKKCAIFCRQAGLWEQFFALVQLTISMNVSTNFASGKPLFASPEQYGQLVEYEELILKSGLPMNEIWLRVEKLRSAFHFLPFQGSQMCSDPQRMVLQEDIIGFVYPLINKEYAFDLVILILKMMKYPFESCSFESCSFFQPEAYESDHSEQILPLFLHLTRDRKVDPIVLNLIKELSTPPSFINTNLAFESYLDVMREFLVSAAEHFSDAKNIILLLLYLRLERILLAFDRNAGPLTDQRKKATRTRVKNLLKKSRYQNNLNFYIEYGLIEYEMEGMGPDCLKIFNTSVQVFCAQDDFMDDNDLFSLVLKFVEVLLKEDRRNQAIAIMTKLALNPRTISFDSTDDVSDPSKLLALQKFNDRVTRSLNVDCHAEHMPVERYFVTSPLANNIRAYLYYLSLIKSKAETIKRIDGFLFHFNDLGDPTHRFIREQIYEIFLKILEFRLDEFTNDHFLQVIDRVLHEFPENLTAIRMCSFSESLTWFQIRTILGKHLTTKSILLMVTSARIRTLYTKDEADKTDDQVYKRRTLNLLKHSLRRDSPLRQNALLWRLYIRELFDQPALPQGGNNVLEQCKRTLYLALEACPWNKMLYLDGAFFAPQELSQLLDLLMEKQLRIHAIPEELEILRDE</sequence>
<dbReference type="PANTHER" id="PTHR13471">
    <property type="entry name" value="TETRATRICOPEPTIDE-LIKE HELICAL"/>
    <property type="match status" value="1"/>
</dbReference>
<evidence type="ECO:0000256" key="4">
    <source>
        <dbReference type="SAM" id="MobiDB-lite"/>
    </source>
</evidence>
<accession>A0ABM1ZHG8</accession>
<comment type="similarity">
    <text evidence="2">Belongs to the NRDE2 family.</text>
</comment>